<accession>A0ABP9RL36</accession>
<comment type="caution">
    <text evidence="3">The sequence shown here is derived from an EMBL/GenBank/DDBJ whole genome shotgun (WGS) entry which is preliminary data.</text>
</comment>
<dbReference type="Proteomes" id="UP001501570">
    <property type="component" value="Unassembled WGS sequence"/>
</dbReference>
<reference evidence="4" key="1">
    <citation type="journal article" date="2019" name="Int. J. Syst. Evol. Microbiol.">
        <title>The Global Catalogue of Microorganisms (GCM) 10K type strain sequencing project: providing services to taxonomists for standard genome sequencing and annotation.</title>
        <authorList>
            <consortium name="The Broad Institute Genomics Platform"/>
            <consortium name="The Broad Institute Genome Sequencing Center for Infectious Disease"/>
            <person name="Wu L."/>
            <person name="Ma J."/>
        </authorList>
    </citation>
    <scope>NUCLEOTIDE SEQUENCE [LARGE SCALE GENOMIC DNA]</scope>
    <source>
        <strain evidence="4">JCM 18304</strain>
    </source>
</reference>
<name>A0ABP9RL36_9ACTN</name>
<protein>
    <recommendedName>
        <fullName evidence="5">Tryptophan-associated transmembrane protein (Trp_oprn_chp)</fullName>
    </recommendedName>
</protein>
<evidence type="ECO:0000256" key="1">
    <source>
        <dbReference type="SAM" id="MobiDB-lite"/>
    </source>
</evidence>
<organism evidence="3 4">
    <name type="scientific">Rugosimonospora acidiphila</name>
    <dbReference type="NCBI Taxonomy" id="556531"/>
    <lineage>
        <taxon>Bacteria</taxon>
        <taxon>Bacillati</taxon>
        <taxon>Actinomycetota</taxon>
        <taxon>Actinomycetes</taxon>
        <taxon>Micromonosporales</taxon>
        <taxon>Micromonosporaceae</taxon>
        <taxon>Rugosimonospora</taxon>
    </lineage>
</organism>
<dbReference type="EMBL" id="BAABJQ010000003">
    <property type="protein sequence ID" value="GAA5179906.1"/>
    <property type="molecule type" value="Genomic_DNA"/>
</dbReference>
<feature type="region of interest" description="Disordered" evidence="1">
    <location>
        <begin position="146"/>
        <end position="210"/>
    </location>
</feature>
<evidence type="ECO:0000256" key="2">
    <source>
        <dbReference type="SAM" id="Phobius"/>
    </source>
</evidence>
<feature type="transmembrane region" description="Helical" evidence="2">
    <location>
        <begin position="115"/>
        <end position="134"/>
    </location>
</feature>
<keyword evidence="2" id="KW-1133">Transmembrane helix</keyword>
<feature type="transmembrane region" description="Helical" evidence="2">
    <location>
        <begin position="47"/>
        <end position="66"/>
    </location>
</feature>
<sequence>MRHTATLIAGIVIAPLAWILIAFGQDRSAQAFANAASDGGFHTGDFVRPLLFLATAGILLGLIATLRVSPLGTVVTGALYAASYALLFVTPKRLVNLIPNDLSVAGRHADLTTPLRTGTTLLLGAAMLVAAASAGRWRRWPARADATASSSTVDPLPPLDDKPMSPTGLGADGRDRDTVTDPDSFDGFGTARFDESRYGDSTTRYGDLTRPATVLEADASWVDSLRPERDGDRTKA</sequence>
<dbReference type="RefSeq" id="WP_345626689.1">
    <property type="nucleotide sequence ID" value="NZ_BAABJQ010000003.1"/>
</dbReference>
<evidence type="ECO:0000313" key="4">
    <source>
        <dbReference type="Proteomes" id="UP001501570"/>
    </source>
</evidence>
<keyword evidence="2" id="KW-0472">Membrane</keyword>
<evidence type="ECO:0008006" key="5">
    <source>
        <dbReference type="Google" id="ProtNLM"/>
    </source>
</evidence>
<feature type="transmembrane region" description="Helical" evidence="2">
    <location>
        <begin position="78"/>
        <end position="95"/>
    </location>
</feature>
<keyword evidence="4" id="KW-1185">Reference proteome</keyword>
<evidence type="ECO:0000313" key="3">
    <source>
        <dbReference type="EMBL" id="GAA5179906.1"/>
    </source>
</evidence>
<proteinExistence type="predicted"/>
<keyword evidence="2" id="KW-0812">Transmembrane</keyword>
<gene>
    <name evidence="3" type="ORF">GCM10023322_10970</name>
</gene>